<evidence type="ECO:0000256" key="1">
    <source>
        <dbReference type="ARBA" id="ARBA00022723"/>
    </source>
</evidence>
<protein>
    <submittedName>
        <fullName evidence="7">Rac GTPase-activating protein 1</fullName>
    </submittedName>
</protein>
<dbReference type="InterPro" id="IPR000198">
    <property type="entry name" value="RhoGAP_dom"/>
</dbReference>
<feature type="domain" description="Phorbol-ester/DAG-type" evidence="5">
    <location>
        <begin position="314"/>
        <end position="363"/>
    </location>
</feature>
<comment type="caution">
    <text evidence="7">The sequence shown here is derived from an EMBL/GenBank/DDBJ whole genome shotgun (WGS) entry which is preliminary data.</text>
</comment>
<dbReference type="InterPro" id="IPR046349">
    <property type="entry name" value="C1-like_sf"/>
</dbReference>
<dbReference type="PROSITE" id="PS50238">
    <property type="entry name" value="RHOGAP"/>
    <property type="match status" value="1"/>
</dbReference>
<evidence type="ECO:0000259" key="5">
    <source>
        <dbReference type="PROSITE" id="PS50081"/>
    </source>
</evidence>
<keyword evidence="8" id="KW-1185">Reference proteome</keyword>
<gene>
    <name evidence="7" type="primary">RACGAP1_2</name>
    <name evidence="7" type="ORF">DERP_007827</name>
</gene>
<dbReference type="SUPFAM" id="SSF57889">
    <property type="entry name" value="Cysteine-rich domain"/>
    <property type="match status" value="1"/>
</dbReference>
<dbReference type="PANTHER" id="PTHR46199">
    <property type="entry name" value="RAC GTPASE-ACTIVATING PROTEIN 1"/>
    <property type="match status" value="1"/>
</dbReference>
<name>A0ABQ8IT24_DERPT</name>
<keyword evidence="1" id="KW-0479">Metal-binding</keyword>
<dbReference type="SMART" id="SM00324">
    <property type="entry name" value="RhoGAP"/>
    <property type="match status" value="1"/>
</dbReference>
<dbReference type="EMBL" id="NJHN03000121">
    <property type="protein sequence ID" value="KAH9413351.1"/>
    <property type="molecule type" value="Genomic_DNA"/>
</dbReference>
<organism evidence="7 8">
    <name type="scientific">Dermatophagoides pteronyssinus</name>
    <name type="common">European house dust mite</name>
    <dbReference type="NCBI Taxonomy" id="6956"/>
    <lineage>
        <taxon>Eukaryota</taxon>
        <taxon>Metazoa</taxon>
        <taxon>Ecdysozoa</taxon>
        <taxon>Arthropoda</taxon>
        <taxon>Chelicerata</taxon>
        <taxon>Arachnida</taxon>
        <taxon>Acari</taxon>
        <taxon>Acariformes</taxon>
        <taxon>Sarcoptiformes</taxon>
        <taxon>Astigmata</taxon>
        <taxon>Psoroptidia</taxon>
        <taxon>Analgoidea</taxon>
        <taxon>Pyroglyphidae</taxon>
        <taxon>Dermatophagoidinae</taxon>
        <taxon>Dermatophagoides</taxon>
    </lineage>
</organism>
<evidence type="ECO:0000313" key="7">
    <source>
        <dbReference type="EMBL" id="KAH9413351.1"/>
    </source>
</evidence>
<feature type="region of interest" description="Disordered" evidence="4">
    <location>
        <begin position="505"/>
        <end position="535"/>
    </location>
</feature>
<feature type="region of interest" description="Disordered" evidence="4">
    <location>
        <begin position="201"/>
        <end position="223"/>
    </location>
</feature>
<reference evidence="7 8" key="2">
    <citation type="journal article" date="2022" name="Mol. Biol. Evol.">
        <title>Comparative Genomics Reveals Insights into the Divergent Evolution of Astigmatic Mites and Household Pest Adaptations.</title>
        <authorList>
            <person name="Xiong Q."/>
            <person name="Wan A.T."/>
            <person name="Liu X."/>
            <person name="Fung C.S."/>
            <person name="Xiao X."/>
            <person name="Malainual N."/>
            <person name="Hou J."/>
            <person name="Wang L."/>
            <person name="Wang M."/>
            <person name="Yang K.Y."/>
            <person name="Cui Y."/>
            <person name="Leung E.L."/>
            <person name="Nong W."/>
            <person name="Shin S.K."/>
            <person name="Au S.W."/>
            <person name="Jeong K.Y."/>
            <person name="Chew F.T."/>
            <person name="Hui J.H."/>
            <person name="Leung T.F."/>
            <person name="Tungtrongchitr A."/>
            <person name="Zhong N."/>
            <person name="Liu Z."/>
            <person name="Tsui S.K."/>
        </authorList>
    </citation>
    <scope>NUCLEOTIDE SEQUENCE [LARGE SCALE GENOMIC DNA]</scope>
    <source>
        <strain evidence="7">Derp</strain>
    </source>
</reference>
<dbReference type="Gene3D" id="1.10.555.10">
    <property type="entry name" value="Rho GTPase activation protein"/>
    <property type="match status" value="1"/>
</dbReference>
<dbReference type="InterPro" id="IPR008936">
    <property type="entry name" value="Rho_GTPase_activation_prot"/>
</dbReference>
<evidence type="ECO:0000259" key="6">
    <source>
        <dbReference type="PROSITE" id="PS50238"/>
    </source>
</evidence>
<evidence type="ECO:0000256" key="4">
    <source>
        <dbReference type="SAM" id="MobiDB-lite"/>
    </source>
</evidence>
<dbReference type="Gene3D" id="3.30.60.20">
    <property type="match status" value="1"/>
</dbReference>
<dbReference type="Pfam" id="PF00620">
    <property type="entry name" value="RhoGAP"/>
    <property type="match status" value="1"/>
</dbReference>
<proteinExistence type="predicted"/>
<accession>A0ABQ8IT24</accession>
<dbReference type="PROSITE" id="PS50081">
    <property type="entry name" value="ZF_DAG_PE_2"/>
    <property type="match status" value="1"/>
</dbReference>
<dbReference type="CDD" id="cd20821">
    <property type="entry name" value="C1_MgcRacGAP"/>
    <property type="match status" value="1"/>
</dbReference>
<reference evidence="7 8" key="1">
    <citation type="journal article" date="2018" name="J. Allergy Clin. Immunol.">
        <title>High-quality assembly of Dermatophagoides pteronyssinus genome and transcriptome reveals a wide range of novel allergens.</title>
        <authorList>
            <person name="Liu X.Y."/>
            <person name="Yang K.Y."/>
            <person name="Wang M.Q."/>
            <person name="Kwok J.S."/>
            <person name="Zeng X."/>
            <person name="Yang Z."/>
            <person name="Xiao X.J."/>
            <person name="Lau C.P."/>
            <person name="Li Y."/>
            <person name="Huang Z.M."/>
            <person name="Ba J.G."/>
            <person name="Yim A.K."/>
            <person name="Ouyang C.Y."/>
            <person name="Ngai S.M."/>
            <person name="Chan T.F."/>
            <person name="Leung E.L."/>
            <person name="Liu L."/>
            <person name="Liu Z.G."/>
            <person name="Tsui S.K."/>
        </authorList>
    </citation>
    <scope>NUCLEOTIDE SEQUENCE [LARGE SCALE GENOMIC DNA]</scope>
    <source>
        <strain evidence="7">Derp</strain>
    </source>
</reference>
<keyword evidence="2" id="KW-0862">Zinc</keyword>
<evidence type="ECO:0000313" key="8">
    <source>
        <dbReference type="Proteomes" id="UP000887458"/>
    </source>
</evidence>
<dbReference type="SUPFAM" id="SSF48350">
    <property type="entry name" value="GTPase activation domain, GAP"/>
    <property type="match status" value="1"/>
</dbReference>
<feature type="domain" description="Rho-GAP" evidence="6">
    <location>
        <begin position="382"/>
        <end position="631"/>
    </location>
</feature>
<dbReference type="Proteomes" id="UP000887458">
    <property type="component" value="Unassembled WGS sequence"/>
</dbReference>
<evidence type="ECO:0000256" key="2">
    <source>
        <dbReference type="ARBA" id="ARBA00022833"/>
    </source>
</evidence>
<dbReference type="PANTHER" id="PTHR46199:SF3">
    <property type="entry name" value="RAC GTPASE-ACTIVATING PROTEIN 1"/>
    <property type="match status" value="1"/>
</dbReference>
<dbReference type="InterPro" id="IPR002219">
    <property type="entry name" value="PKC_DAG/PE"/>
</dbReference>
<keyword evidence="3" id="KW-0175">Coiled coil</keyword>
<sequence>MYYPSYHSSIRVRCNQRKPVAIFHSNPIIEQSSLPSSSSSIIEMSSKNLTKRSVPKQLPPPLPPSAIKLSPMTMYDDMTRYSNSANLVDFNELNKIITLVKNFEECRKNWAESLDTIRERDKTIGKQREEIHRLNIRLESLKRTLTNELKAKDELQKEFNVMKKTLNLLRSLVDDQQQKDVVNVDNQTSTSMNDRFASIKIDNIEEQSSSGNDTDTDSILFDKSDDGLESTQIQTKNHFEPIIEVNDDMENETKQPKSLKSKFTVMKIRSASETPDNHRLQLVQQHRPQPMPRKVNLIRNQSTKLEPDRLDSRPHRFSERKAFKTLPCTVCSIPIGFYSTYSYCSDCHAIVHINCRDCLTRPLFGKMLSFSGDKISNGGKFLIIGDFVPDQIRPCIPAILIHCCNEIDRRLRQAMKDSTMTNATNDLESPLAGLYRISAIDQDVRELRNRILRAEHGLPNLDRIESIHIICGVVKMFLRDLEDSLVSKIMWHNFVRASNPINETIPKQLDGGDKPDSGVDDNISDQTKSDNDYDNTSMVNDNQRFLLLKKVICELPLPHRDSLAFLIRHLNFVANCERITLMNRNALASIFAPTIIGNSEFCPQSSIELKREIPKQIMVMTALFEIEDQFWQQLLTDNNFSIQSSFKRVAKKKSSTIDTLADQQQQQQQLAKKSQTIKPIKSTKIKRHNSFVENIRKTFY</sequence>
<feature type="coiled-coil region" evidence="3">
    <location>
        <begin position="124"/>
        <end position="172"/>
    </location>
</feature>
<evidence type="ECO:0000256" key="3">
    <source>
        <dbReference type="SAM" id="Coils"/>
    </source>
</evidence>